<evidence type="ECO:0000313" key="1">
    <source>
        <dbReference type="EMBL" id="KKS54378.1"/>
    </source>
</evidence>
<sequence>MADYICQDCGRRVRASEADSQGLGEPPICPHCGGGLVAAEKKKKKEKKEKIFRRSFKIKISSNFV</sequence>
<name>A0A0G1CXK4_9BACT</name>
<gene>
    <name evidence="1" type="ORF">UV20_C0034G0006</name>
</gene>
<dbReference type="EMBL" id="LCDO01000034">
    <property type="protein sequence ID" value="KKS54378.1"/>
    <property type="molecule type" value="Genomic_DNA"/>
</dbReference>
<protein>
    <submittedName>
        <fullName evidence="1">Uncharacterized protein</fullName>
    </submittedName>
</protein>
<evidence type="ECO:0000313" key="2">
    <source>
        <dbReference type="Proteomes" id="UP000034837"/>
    </source>
</evidence>
<dbReference type="Proteomes" id="UP000034837">
    <property type="component" value="Unassembled WGS sequence"/>
</dbReference>
<dbReference type="AlphaFoldDB" id="A0A0G1CXK4"/>
<accession>A0A0G1CXK4</accession>
<proteinExistence type="predicted"/>
<comment type="caution">
    <text evidence="1">The sequence shown here is derived from an EMBL/GenBank/DDBJ whole genome shotgun (WGS) entry which is preliminary data.</text>
</comment>
<dbReference type="Gene3D" id="2.20.28.30">
    <property type="entry name" value="RNA polymerase ii, chain L"/>
    <property type="match status" value="1"/>
</dbReference>
<organism evidence="1 2">
    <name type="scientific">Candidatus Magasanikbacteria bacterium GW2011_GWA2_42_32</name>
    <dbReference type="NCBI Taxonomy" id="1619039"/>
    <lineage>
        <taxon>Bacteria</taxon>
        <taxon>Candidatus Magasanikiibacteriota</taxon>
    </lineage>
</organism>
<reference evidence="1 2" key="1">
    <citation type="journal article" date="2015" name="Nature">
        <title>rRNA introns, odd ribosomes, and small enigmatic genomes across a large radiation of phyla.</title>
        <authorList>
            <person name="Brown C.T."/>
            <person name="Hug L.A."/>
            <person name="Thomas B.C."/>
            <person name="Sharon I."/>
            <person name="Castelle C.J."/>
            <person name="Singh A."/>
            <person name="Wilkins M.J."/>
            <person name="Williams K.H."/>
            <person name="Banfield J.F."/>
        </authorList>
    </citation>
    <scope>NUCLEOTIDE SEQUENCE [LARGE SCALE GENOMIC DNA]</scope>
</reference>